<dbReference type="RefSeq" id="WP_146483711.1">
    <property type="nucleotide sequence ID" value="NZ_CP042266.1"/>
</dbReference>
<dbReference type="CDD" id="cd15831">
    <property type="entry name" value="BTAD"/>
    <property type="match status" value="1"/>
</dbReference>
<evidence type="ECO:0000259" key="8">
    <source>
        <dbReference type="PROSITE" id="PS51755"/>
    </source>
</evidence>
<evidence type="ECO:0000313" key="10">
    <source>
        <dbReference type="Proteomes" id="UP000320580"/>
    </source>
</evidence>
<dbReference type="SUPFAM" id="SSF48452">
    <property type="entry name" value="TPR-like"/>
    <property type="match status" value="1"/>
</dbReference>
<dbReference type="InterPro" id="IPR041664">
    <property type="entry name" value="AAA_16"/>
</dbReference>
<feature type="region of interest" description="Disordered" evidence="7">
    <location>
        <begin position="640"/>
        <end position="664"/>
    </location>
</feature>
<keyword evidence="5" id="KW-0804">Transcription</keyword>
<name>A0A5B8JIT1_9ACTN</name>
<dbReference type="Proteomes" id="UP000320580">
    <property type="component" value="Chromosome"/>
</dbReference>
<evidence type="ECO:0000256" key="2">
    <source>
        <dbReference type="ARBA" id="ARBA00023012"/>
    </source>
</evidence>
<dbReference type="Pfam" id="PF13191">
    <property type="entry name" value="AAA_16"/>
    <property type="match status" value="1"/>
</dbReference>
<dbReference type="GO" id="GO:0000160">
    <property type="term" value="P:phosphorelay signal transduction system"/>
    <property type="evidence" value="ECO:0007669"/>
    <property type="project" value="UniProtKB-KW"/>
</dbReference>
<dbReference type="Gene3D" id="1.25.40.10">
    <property type="entry name" value="Tetratricopeptide repeat domain"/>
    <property type="match status" value="1"/>
</dbReference>
<keyword evidence="2" id="KW-0902">Two-component regulatory system</keyword>
<feature type="compositionally biased region" description="Low complexity" evidence="7">
    <location>
        <begin position="640"/>
        <end position="649"/>
    </location>
</feature>
<comment type="similarity">
    <text evidence="1">Belongs to the AfsR/DnrI/RedD regulatory family.</text>
</comment>
<dbReference type="InterPro" id="IPR005158">
    <property type="entry name" value="BTAD"/>
</dbReference>
<organism evidence="9 10">
    <name type="scientific">Streptomyces qinzhouensis</name>
    <dbReference type="NCBI Taxonomy" id="2599401"/>
    <lineage>
        <taxon>Bacteria</taxon>
        <taxon>Bacillati</taxon>
        <taxon>Actinomycetota</taxon>
        <taxon>Actinomycetes</taxon>
        <taxon>Kitasatosporales</taxon>
        <taxon>Streptomycetaceae</taxon>
        <taxon>Streptomyces</taxon>
    </lineage>
</organism>
<feature type="domain" description="OmpR/PhoB-type" evidence="8">
    <location>
        <begin position="1"/>
        <end position="103"/>
    </location>
</feature>
<dbReference type="PROSITE" id="PS51755">
    <property type="entry name" value="OMPR_PHOB"/>
    <property type="match status" value="1"/>
</dbReference>
<dbReference type="SUPFAM" id="SSF52540">
    <property type="entry name" value="P-loop containing nucleoside triphosphate hydrolases"/>
    <property type="match status" value="1"/>
</dbReference>
<dbReference type="SMART" id="SM00862">
    <property type="entry name" value="Trans_reg_C"/>
    <property type="match status" value="1"/>
</dbReference>
<dbReference type="EMBL" id="CP042266">
    <property type="protein sequence ID" value="QDY80314.1"/>
    <property type="molecule type" value="Genomic_DNA"/>
</dbReference>
<dbReference type="Gene3D" id="1.10.10.10">
    <property type="entry name" value="Winged helix-like DNA-binding domain superfamily/Winged helix DNA-binding domain"/>
    <property type="match status" value="1"/>
</dbReference>
<sequence length="664" mass="70326">MDTCDGTPLWYSLLGPVEVLRGADPLDLGPRQRRILLTRLLIQDGHPVSLGEICHDLWEGDQPTAAASSVRAHISRLRSALDPGRQGRSSVLVSSRAGYALRIPGQARDTAVFEESVLTARTALHEGHLDRARRRIDRALGLWRGPALGEAADHAFALRERTRLDAARQDARELQVTILIKQADTNQAVPAAMRLTADAPLRETSWALLMRALYAAGRPVESLRQYERFRAMLARELGLDPSPGLRDLHTAVLRHDTGVLGPVPAPGPHRPATALLSPAPAGPPLVGRAEEISQLDGLLRAVAAGETRWAVISGEAGAGKTRLLDELTARAAEAGLPVVRVRGGRSDAGGQGAAAPCPVVRLLEALERREPGAGRPGEEATARPDPVEALARALGRAPVVCRLDDLDEAAPESYARLRRLAGLLRDTPVAVVCALRDTAIPQVSGLLADLARRGTTWLHLEPLAADDVARLLTARGEDPVEAEALHRRSAGNPFVLTELLKLAPGRRTGPGARVPAAVGTIVHDRLAGLSAEVRSVLTHTAVDGGRLDLGLLAGVRGMAADRLPALVDNAVTAGLLVWHPDPSDPLAGHYRLPELVLEVLLGTLTASGRQLLHAALARSLTGRDGIDPARLAGHLRAAGPLAPVPSTVPAAPPAPPRDTGRSEH</sequence>
<evidence type="ECO:0000256" key="7">
    <source>
        <dbReference type="SAM" id="MobiDB-lite"/>
    </source>
</evidence>
<keyword evidence="3" id="KW-0805">Transcription regulation</keyword>
<dbReference type="Pfam" id="PF00486">
    <property type="entry name" value="Trans_reg_C"/>
    <property type="match status" value="1"/>
</dbReference>
<dbReference type="PANTHER" id="PTHR35807:SF1">
    <property type="entry name" value="TRANSCRIPTIONAL REGULATOR REDD"/>
    <property type="match status" value="1"/>
</dbReference>
<accession>A0A5B8JIT1</accession>
<feature type="DNA-binding region" description="OmpR/PhoB-type" evidence="6">
    <location>
        <begin position="1"/>
        <end position="103"/>
    </location>
</feature>
<dbReference type="KEGG" id="sqz:FQU76_31640"/>
<keyword evidence="4 6" id="KW-0238">DNA-binding</keyword>
<dbReference type="AlphaFoldDB" id="A0A5B8JIT1"/>
<evidence type="ECO:0000256" key="3">
    <source>
        <dbReference type="ARBA" id="ARBA00023015"/>
    </source>
</evidence>
<dbReference type="PANTHER" id="PTHR35807">
    <property type="entry name" value="TRANSCRIPTIONAL REGULATOR REDD-RELATED"/>
    <property type="match status" value="1"/>
</dbReference>
<dbReference type="InterPro" id="IPR001867">
    <property type="entry name" value="OmpR/PhoB-type_DNA-bd"/>
</dbReference>
<dbReference type="InterPro" id="IPR011990">
    <property type="entry name" value="TPR-like_helical_dom_sf"/>
</dbReference>
<keyword evidence="10" id="KW-1185">Reference proteome</keyword>
<dbReference type="SMART" id="SM01043">
    <property type="entry name" value="BTAD"/>
    <property type="match status" value="1"/>
</dbReference>
<dbReference type="Pfam" id="PF03704">
    <property type="entry name" value="BTAD"/>
    <property type="match status" value="1"/>
</dbReference>
<dbReference type="InterPro" id="IPR027417">
    <property type="entry name" value="P-loop_NTPase"/>
</dbReference>
<protein>
    <submittedName>
        <fullName evidence="9">AAA family ATPase</fullName>
    </submittedName>
</protein>
<evidence type="ECO:0000256" key="5">
    <source>
        <dbReference type="ARBA" id="ARBA00023163"/>
    </source>
</evidence>
<evidence type="ECO:0000256" key="6">
    <source>
        <dbReference type="PROSITE-ProRule" id="PRU01091"/>
    </source>
</evidence>
<gene>
    <name evidence="9" type="ORF">FQU76_31640</name>
</gene>
<dbReference type="GO" id="GO:0006355">
    <property type="term" value="P:regulation of DNA-templated transcription"/>
    <property type="evidence" value="ECO:0007669"/>
    <property type="project" value="InterPro"/>
</dbReference>
<proteinExistence type="inferred from homology"/>
<reference evidence="9 10" key="1">
    <citation type="submission" date="2019-07" db="EMBL/GenBank/DDBJ databases">
        <authorList>
            <person name="Zhu P."/>
        </authorList>
    </citation>
    <scope>NUCLEOTIDE SEQUENCE [LARGE SCALE GENOMIC DNA]</scope>
    <source>
        <strain evidence="9 10">SSL-25</strain>
    </source>
</reference>
<dbReference type="InterPro" id="IPR036388">
    <property type="entry name" value="WH-like_DNA-bd_sf"/>
</dbReference>
<dbReference type="InterPro" id="IPR016032">
    <property type="entry name" value="Sig_transdc_resp-reg_C-effctor"/>
</dbReference>
<dbReference type="OrthoDB" id="134712at2"/>
<dbReference type="InterPro" id="IPR051677">
    <property type="entry name" value="AfsR-DnrI-RedD_regulator"/>
</dbReference>
<evidence type="ECO:0000256" key="1">
    <source>
        <dbReference type="ARBA" id="ARBA00005820"/>
    </source>
</evidence>
<evidence type="ECO:0000313" key="9">
    <source>
        <dbReference type="EMBL" id="QDY80314.1"/>
    </source>
</evidence>
<evidence type="ECO:0000256" key="4">
    <source>
        <dbReference type="ARBA" id="ARBA00023125"/>
    </source>
</evidence>
<dbReference type="SUPFAM" id="SSF46894">
    <property type="entry name" value="C-terminal effector domain of the bipartite response regulators"/>
    <property type="match status" value="1"/>
</dbReference>
<dbReference type="Gene3D" id="3.40.50.300">
    <property type="entry name" value="P-loop containing nucleotide triphosphate hydrolases"/>
    <property type="match status" value="1"/>
</dbReference>
<dbReference type="GO" id="GO:0003677">
    <property type="term" value="F:DNA binding"/>
    <property type="evidence" value="ECO:0007669"/>
    <property type="project" value="UniProtKB-UniRule"/>
</dbReference>